<accession>A0A1T4ZVU6</accession>
<evidence type="ECO:0000313" key="1">
    <source>
        <dbReference type="EMBL" id="SKB26816.1"/>
    </source>
</evidence>
<sequence>MTRVLYNEAMGEDGAHIRLKLDNSQPIALSDFVSQFVGVGSQFEKFVAREYPELKSDSEFFVKEVRAGCIEADLVTFVGGGTLLAAVSAVIDVMEKVQIFTDFVEDFGGRFSKYFKRGGRAEGVSKGDLADFLRVTEAIASDPNGTARLEAAAFEDGERNVRAVFQFSTDEARRAAEEIADHRRELEASSGENQERALLRFVRPSVEAGKPGKKGGERGVIDSIAPRAMPILYASDLAEQRMRHEKIQLEGNIFRALFDVSVNVETSATGKPLAYRVTEVHAVIDGDPGDDLLDN</sequence>
<evidence type="ECO:0000313" key="2">
    <source>
        <dbReference type="Proteomes" id="UP000190044"/>
    </source>
</evidence>
<dbReference type="Proteomes" id="UP000190044">
    <property type="component" value="Unassembled WGS sequence"/>
</dbReference>
<dbReference type="AlphaFoldDB" id="A0A1T4ZVU6"/>
<proteinExistence type="predicted"/>
<organism evidence="1 2">
    <name type="scientific">Sphingopyxis flava</name>
    <dbReference type="NCBI Taxonomy" id="1507287"/>
    <lineage>
        <taxon>Bacteria</taxon>
        <taxon>Pseudomonadati</taxon>
        <taxon>Pseudomonadota</taxon>
        <taxon>Alphaproteobacteria</taxon>
        <taxon>Sphingomonadales</taxon>
        <taxon>Sphingomonadaceae</taxon>
        <taxon>Sphingopyxis</taxon>
    </lineage>
</organism>
<dbReference type="EMBL" id="FUYP01000001">
    <property type="protein sequence ID" value="SKB26816.1"/>
    <property type="molecule type" value="Genomic_DNA"/>
</dbReference>
<keyword evidence="2" id="KW-1185">Reference proteome</keyword>
<name>A0A1T4ZVU6_9SPHN</name>
<protein>
    <submittedName>
        <fullName evidence="1">Uncharacterized protein</fullName>
    </submittedName>
</protein>
<gene>
    <name evidence="1" type="ORF">SAMN06295937_1001236</name>
</gene>
<reference evidence="2" key="1">
    <citation type="submission" date="2017-02" db="EMBL/GenBank/DDBJ databases">
        <authorList>
            <person name="Varghese N."/>
            <person name="Submissions S."/>
        </authorList>
    </citation>
    <scope>NUCLEOTIDE SEQUENCE [LARGE SCALE GENOMIC DNA]</scope>
    <source>
        <strain evidence="2">R11H</strain>
    </source>
</reference>